<dbReference type="SUPFAM" id="SSF51735">
    <property type="entry name" value="NAD(P)-binding Rossmann-fold domains"/>
    <property type="match status" value="1"/>
</dbReference>
<comment type="similarity">
    <text evidence="1">Belongs to the short-chain dehydrogenases/reductases (SDR) family.</text>
</comment>
<dbReference type="InterPro" id="IPR036291">
    <property type="entry name" value="NAD(P)-bd_dom_sf"/>
</dbReference>
<keyword evidence="2" id="KW-0560">Oxidoreductase</keyword>
<evidence type="ECO:0000313" key="4">
    <source>
        <dbReference type="Proteomes" id="UP000095230"/>
    </source>
</evidence>
<dbReference type="Gene3D" id="3.40.50.720">
    <property type="entry name" value="NAD(P)-binding Rossmann-like Domain"/>
    <property type="match status" value="1"/>
</dbReference>
<proteinExistence type="inferred from homology"/>
<dbReference type="PRINTS" id="PR00081">
    <property type="entry name" value="GDHRDH"/>
</dbReference>
<dbReference type="Proteomes" id="UP000095230">
    <property type="component" value="Unassembled WGS sequence"/>
</dbReference>
<dbReference type="GO" id="GO:0016491">
    <property type="term" value="F:oxidoreductase activity"/>
    <property type="evidence" value="ECO:0007669"/>
    <property type="project" value="UniProtKB-KW"/>
</dbReference>
<protein>
    <submittedName>
        <fullName evidence="3">Dehydrogenase</fullName>
    </submittedName>
</protein>
<dbReference type="InterPro" id="IPR002347">
    <property type="entry name" value="SDR_fam"/>
</dbReference>
<dbReference type="EMBL" id="MCBT01000043">
    <property type="protein sequence ID" value="OEG73193.1"/>
    <property type="molecule type" value="Genomic_DNA"/>
</dbReference>
<evidence type="ECO:0000313" key="3">
    <source>
        <dbReference type="EMBL" id="OEG73193.1"/>
    </source>
</evidence>
<dbReference type="PANTHER" id="PTHR43477">
    <property type="entry name" value="DIHYDROANTICAPSIN 7-DEHYDROGENASE"/>
    <property type="match status" value="1"/>
</dbReference>
<evidence type="ECO:0000256" key="2">
    <source>
        <dbReference type="ARBA" id="ARBA00023002"/>
    </source>
</evidence>
<evidence type="ECO:0000256" key="1">
    <source>
        <dbReference type="ARBA" id="ARBA00006484"/>
    </source>
</evidence>
<dbReference type="Pfam" id="PF13561">
    <property type="entry name" value="adh_short_C2"/>
    <property type="match status" value="1"/>
</dbReference>
<gene>
    <name evidence="3" type="ORF">BEL05_13040</name>
</gene>
<dbReference type="InterPro" id="IPR051122">
    <property type="entry name" value="SDR_DHRS6-like"/>
</dbReference>
<dbReference type="PANTHER" id="PTHR43477:SF1">
    <property type="entry name" value="DIHYDROANTICAPSIN 7-DEHYDROGENASE"/>
    <property type="match status" value="1"/>
</dbReference>
<sequence length="227" mass="23974">MEHSTMNQAQTTYVIVGGTSGIGAALAKQIRADGHIVHIASRQTGLDISQEQSIYRYFESVGAFDHLVITAGSSAPAGKVVDVAIDDAKSAFDTKFWGTVCTIKHAARYIKSAGSITLTTGMLSRKVVANTYTKTAINAALEAVTKVLAKELAPIRVNAISPGLTDTPAYQHLSDSDRSKMFSQASEQLPAGQIGSPQEIAQAYRFAIDNPFVTGSIIDINGGALVS</sequence>
<dbReference type="STRING" id="23.BEL05_13040"/>
<reference evidence="3 4" key="1">
    <citation type="submission" date="2016-07" db="EMBL/GenBank/DDBJ databases">
        <title>Whole-genome of two Shewanella species isolated from a digestive organ of sea cucumber Apostichopus japonicus Selenka 1867.</title>
        <authorList>
            <person name="Hong H.-H."/>
            <person name="Choi H."/>
            <person name="Cheon S."/>
            <person name="Oh J.-S."/>
            <person name="Lee H.-G."/>
            <person name="Park C."/>
        </authorList>
    </citation>
    <scope>NUCLEOTIDE SEQUENCE [LARGE SCALE GENOMIC DNA]</scope>
    <source>
        <strain evidence="3 4">CSB03KR</strain>
    </source>
</reference>
<comment type="caution">
    <text evidence="3">The sequence shown here is derived from an EMBL/GenBank/DDBJ whole genome shotgun (WGS) entry which is preliminary data.</text>
</comment>
<name>A0A1E5ITC3_SHECO</name>
<dbReference type="AlphaFoldDB" id="A0A1E5ITC3"/>
<organism evidence="3 4">
    <name type="scientific">Shewanella colwelliana</name>
    <name type="common">Alteromonas colwelliana</name>
    <dbReference type="NCBI Taxonomy" id="23"/>
    <lineage>
        <taxon>Bacteria</taxon>
        <taxon>Pseudomonadati</taxon>
        <taxon>Pseudomonadota</taxon>
        <taxon>Gammaproteobacteria</taxon>
        <taxon>Alteromonadales</taxon>
        <taxon>Shewanellaceae</taxon>
        <taxon>Shewanella</taxon>
    </lineage>
</organism>
<accession>A0A1E5ITC3</accession>